<evidence type="ECO:0000313" key="3">
    <source>
        <dbReference type="Proteomes" id="UP000550354"/>
    </source>
</evidence>
<keyword evidence="1" id="KW-0472">Membrane</keyword>
<comment type="caution">
    <text evidence="2">The sequence shown here is derived from an EMBL/GenBank/DDBJ whole genome shotgun (WGS) entry which is preliminary data.</text>
</comment>
<dbReference type="EMBL" id="JACEOG010000002">
    <property type="protein sequence ID" value="MBA4609888.1"/>
    <property type="molecule type" value="Genomic_DNA"/>
</dbReference>
<evidence type="ECO:0000313" key="2">
    <source>
        <dbReference type="EMBL" id="MBA4609888.1"/>
    </source>
</evidence>
<dbReference type="Gene3D" id="1.20.120.1630">
    <property type="match status" value="1"/>
</dbReference>
<dbReference type="Pfam" id="PF06966">
    <property type="entry name" value="DUF1295"/>
    <property type="match status" value="1"/>
</dbReference>
<feature type="transmembrane region" description="Helical" evidence="1">
    <location>
        <begin position="136"/>
        <end position="155"/>
    </location>
</feature>
<reference evidence="2 3" key="1">
    <citation type="submission" date="2020-07" db="EMBL/GenBank/DDBJ databases">
        <title>Draft genome and description of Aeromicrobium phoceense strain Marseille-Q0843 isolated from healthy skin swab.</title>
        <authorList>
            <person name="Boxberger M."/>
            <person name="La Scola B."/>
        </authorList>
    </citation>
    <scope>NUCLEOTIDE SEQUENCE [LARGE SCALE GENOMIC DNA]</scope>
    <source>
        <strain evidence="2 3">Marseille-Q0843</strain>
    </source>
</reference>
<feature type="transmembrane region" description="Helical" evidence="1">
    <location>
        <begin position="104"/>
        <end position="129"/>
    </location>
</feature>
<dbReference type="PANTHER" id="PTHR32251:SF17">
    <property type="entry name" value="STEROID 5-ALPHA REDUCTASE C-TERMINAL DOMAIN-CONTAINING PROTEIN"/>
    <property type="match status" value="1"/>
</dbReference>
<accession>A0A838XM85</accession>
<feature type="transmembrane region" description="Helical" evidence="1">
    <location>
        <begin position="211"/>
        <end position="234"/>
    </location>
</feature>
<feature type="transmembrane region" description="Helical" evidence="1">
    <location>
        <begin position="62"/>
        <end position="84"/>
    </location>
</feature>
<dbReference type="PROSITE" id="PS50244">
    <property type="entry name" value="S5A_REDUCTASE"/>
    <property type="match status" value="1"/>
</dbReference>
<gene>
    <name evidence="2" type="ORF">H1W00_15510</name>
</gene>
<sequence length="265" mass="28237">MVTVLVAFVGVVLVMAAGAVASRVRDTFAIVDVAWPVAFAVGMVAATSAGLVGDLGEAWRTVLALVLVLCWAGRLASHLGARTFAAQEDDPRYLEYMGGSAREVPFAALLTKVYGLQAVLVLAVGYALFASASLPVRWPVVAVVGAVVALAGIVFEAVADRQLAAYRAEPKEQRAPVLSTGVWSWSRHPNYFGEAVTWWGLWLVAGAASGWAPLLWTLPAPIVLTAIVTVVSGVRIAERRMRGRSGWDAYADRTSVFVPLPPRRP</sequence>
<dbReference type="PANTHER" id="PTHR32251">
    <property type="entry name" value="3-OXO-5-ALPHA-STEROID 4-DEHYDROGENASE"/>
    <property type="match status" value="1"/>
</dbReference>
<dbReference type="RefSeq" id="WP_181756706.1">
    <property type="nucleotide sequence ID" value="NZ_JACEOG010000002.1"/>
</dbReference>
<organism evidence="2 3">
    <name type="scientific">Aeromicrobium phoceense</name>
    <dbReference type="NCBI Taxonomy" id="2754045"/>
    <lineage>
        <taxon>Bacteria</taxon>
        <taxon>Bacillati</taxon>
        <taxon>Actinomycetota</taxon>
        <taxon>Actinomycetes</taxon>
        <taxon>Propionibacteriales</taxon>
        <taxon>Nocardioidaceae</taxon>
        <taxon>Aeromicrobium</taxon>
    </lineage>
</organism>
<protein>
    <submittedName>
        <fullName evidence="2">DUF1295 domain-containing protein</fullName>
    </submittedName>
</protein>
<name>A0A838XM85_9ACTN</name>
<evidence type="ECO:0000256" key="1">
    <source>
        <dbReference type="SAM" id="Phobius"/>
    </source>
</evidence>
<dbReference type="GO" id="GO:0016020">
    <property type="term" value="C:membrane"/>
    <property type="evidence" value="ECO:0007669"/>
    <property type="project" value="TreeGrafter"/>
</dbReference>
<dbReference type="AlphaFoldDB" id="A0A838XM85"/>
<keyword evidence="3" id="KW-1185">Reference proteome</keyword>
<proteinExistence type="predicted"/>
<dbReference type="InterPro" id="IPR010721">
    <property type="entry name" value="UstE-like"/>
</dbReference>
<dbReference type="Proteomes" id="UP000550354">
    <property type="component" value="Unassembled WGS sequence"/>
</dbReference>
<keyword evidence="1" id="KW-0812">Transmembrane</keyword>
<feature type="transmembrane region" description="Helical" evidence="1">
    <location>
        <begin position="37"/>
        <end position="55"/>
    </location>
</feature>
<keyword evidence="1" id="KW-1133">Transmembrane helix</keyword>